<sequence length="419" mass="45118">MSMPTAAMRYAPEFQVRLNDQAVPAALRASITSVSYQTGLDGADRVELAVANENLRWLDHPLLKLDNALALSMGYAPDPLRQQFVGEIVALSPTFPAGGSPMMTVSAQDLRHRMQRGSKARWFAIPAECLGNFPIPDTAVAAMVAAENLLQPIMDPIGAALSVIIGGAEAAATFAFGSPDAQQKLIRRQGGESDYDFLRRLCAENGWEMVMDHQGPLGGRRLHFLSLIDSSPASPVTLRYGRSLIDFTPRISTVGQVAKVAVSFWVSALDLEFTVAAGWDWDRSALTLDIIPGYGAPELAMGKDANKNPVMVLNEPLSSKTAPRVLVSKLLAKLNNRLTGSGRCVGDPNIQAGTVMRLEGVGKQFGGLYRVTSATHSIDGGGYQTSFEVRKEVWFGSIPLQEQGAVTIEPFGQHIRIGA</sequence>
<accession>A0A0S4LBN1</accession>
<evidence type="ECO:0008006" key="3">
    <source>
        <dbReference type="Google" id="ProtNLM"/>
    </source>
</evidence>
<evidence type="ECO:0000313" key="2">
    <source>
        <dbReference type="Proteomes" id="UP000198736"/>
    </source>
</evidence>
<dbReference type="AlphaFoldDB" id="A0A0S4LBN1"/>
<evidence type="ECO:0000313" key="1">
    <source>
        <dbReference type="EMBL" id="CUS34013.1"/>
    </source>
</evidence>
<dbReference type="RefSeq" id="WP_217490640.1">
    <property type="nucleotide sequence ID" value="NZ_CZPZ01000007.1"/>
</dbReference>
<dbReference type="EMBL" id="CZPZ01000007">
    <property type="protein sequence ID" value="CUS34013.1"/>
    <property type="molecule type" value="Genomic_DNA"/>
</dbReference>
<keyword evidence="2" id="KW-1185">Reference proteome</keyword>
<dbReference type="Gene3D" id="3.55.50.10">
    <property type="entry name" value="Baseplate protein-like domains"/>
    <property type="match status" value="1"/>
</dbReference>
<organism evidence="1 2">
    <name type="scientific">Candidatus Nitrospira nitrificans</name>
    <dbReference type="NCBI Taxonomy" id="1742973"/>
    <lineage>
        <taxon>Bacteria</taxon>
        <taxon>Pseudomonadati</taxon>
        <taxon>Nitrospirota</taxon>
        <taxon>Nitrospiria</taxon>
        <taxon>Nitrospirales</taxon>
        <taxon>Nitrospiraceae</taxon>
        <taxon>Nitrospira</taxon>
    </lineage>
</organism>
<name>A0A0S4LBN1_9BACT</name>
<dbReference type="Proteomes" id="UP000198736">
    <property type="component" value="Unassembled WGS sequence"/>
</dbReference>
<dbReference type="SUPFAM" id="SSF69279">
    <property type="entry name" value="Phage tail proteins"/>
    <property type="match status" value="1"/>
</dbReference>
<dbReference type="STRING" id="1742973.COMA2_150059"/>
<protein>
    <recommendedName>
        <fullName evidence="3">Phage protein D</fullName>
    </recommendedName>
</protein>
<reference evidence="2" key="1">
    <citation type="submission" date="2015-10" db="EMBL/GenBank/DDBJ databases">
        <authorList>
            <person name="Luecker S."/>
            <person name="Luecker S."/>
        </authorList>
    </citation>
    <scope>NUCLEOTIDE SEQUENCE [LARGE SCALE GENOMIC DNA]</scope>
</reference>
<gene>
    <name evidence="1" type="ORF">COMA2_150059</name>
</gene>
<proteinExistence type="predicted"/>